<proteinExistence type="predicted"/>
<evidence type="ECO:0000256" key="1">
    <source>
        <dbReference type="SAM" id="Phobius"/>
    </source>
</evidence>
<gene>
    <name evidence="3" type="ORF">LZ538_05085</name>
</gene>
<keyword evidence="3" id="KW-0378">Hydrolase</keyword>
<feature type="transmembrane region" description="Helical" evidence="1">
    <location>
        <begin position="131"/>
        <end position="150"/>
    </location>
</feature>
<evidence type="ECO:0000313" key="3">
    <source>
        <dbReference type="EMBL" id="MCL6729431.1"/>
    </source>
</evidence>
<accession>A0ABT0S126</accession>
<keyword evidence="1" id="KW-1133">Transmembrane helix</keyword>
<dbReference type="EMBL" id="JAMGBE010000002">
    <property type="protein sequence ID" value="MCL6729431.1"/>
    <property type="molecule type" value="Genomic_DNA"/>
</dbReference>
<protein>
    <submittedName>
        <fullName evidence="3">CPBP family intramembrane metalloprotease</fullName>
    </submittedName>
</protein>
<keyword evidence="3" id="KW-0645">Protease</keyword>
<dbReference type="Pfam" id="PF02517">
    <property type="entry name" value="Rce1-like"/>
    <property type="match status" value="1"/>
</dbReference>
<keyword evidence="1" id="KW-0812">Transmembrane</keyword>
<feature type="transmembrane region" description="Helical" evidence="1">
    <location>
        <begin position="96"/>
        <end position="119"/>
    </location>
</feature>
<reference evidence="3" key="1">
    <citation type="submission" date="2022-05" db="EMBL/GenBank/DDBJ databases">
        <authorList>
            <person name="Jo J.-H."/>
            <person name="Im W.-T."/>
        </authorList>
    </citation>
    <scope>NUCLEOTIDE SEQUENCE</scope>
    <source>
        <strain evidence="3">SE220</strain>
    </source>
</reference>
<feature type="transmembrane region" description="Helical" evidence="1">
    <location>
        <begin position="256"/>
        <end position="277"/>
    </location>
</feature>
<dbReference type="Proteomes" id="UP001165342">
    <property type="component" value="Unassembled WGS sequence"/>
</dbReference>
<keyword evidence="1" id="KW-0472">Membrane</keyword>
<feature type="domain" description="CAAX prenyl protease 2/Lysostaphin resistance protein A-like" evidence="2">
    <location>
        <begin position="131"/>
        <end position="223"/>
    </location>
</feature>
<name>A0ABT0S126_9SPHN</name>
<evidence type="ECO:0000259" key="2">
    <source>
        <dbReference type="Pfam" id="PF02517"/>
    </source>
</evidence>
<dbReference type="GO" id="GO:0008237">
    <property type="term" value="F:metallopeptidase activity"/>
    <property type="evidence" value="ECO:0007669"/>
    <property type="project" value="UniProtKB-KW"/>
</dbReference>
<dbReference type="InterPro" id="IPR003675">
    <property type="entry name" value="Rce1/LyrA-like_dom"/>
</dbReference>
<feature type="transmembrane region" description="Helical" evidence="1">
    <location>
        <begin position="187"/>
        <end position="207"/>
    </location>
</feature>
<comment type="caution">
    <text evidence="3">The sequence shown here is derived from an EMBL/GenBank/DDBJ whole genome shotgun (WGS) entry which is preliminary data.</text>
</comment>
<dbReference type="PANTHER" id="PTHR39430">
    <property type="entry name" value="MEMBRANE-ASSOCIATED PROTEASE-RELATED"/>
    <property type="match status" value="1"/>
</dbReference>
<dbReference type="RefSeq" id="WP_249830932.1">
    <property type="nucleotide sequence ID" value="NZ_JAMGBE010000002.1"/>
</dbReference>
<organism evidence="3 4">
    <name type="scientific">Sphingomonas hankyongi</name>
    <dbReference type="NCBI Taxonomy" id="2908209"/>
    <lineage>
        <taxon>Bacteria</taxon>
        <taxon>Pseudomonadati</taxon>
        <taxon>Pseudomonadota</taxon>
        <taxon>Alphaproteobacteria</taxon>
        <taxon>Sphingomonadales</taxon>
        <taxon>Sphingomonadaceae</taxon>
        <taxon>Sphingomonas</taxon>
    </lineage>
</organism>
<sequence length="298" mass="31554">MADQSGAEVVERPTWLRVADFPLVALLIAATLFIAAFAASILIGKYLLPPPDTTAGLLANAAVGLILVAGIYKLAIARLGEHPRDDLRKDRASRDLALGLLAGFALFCLVVGTAAALDVYNIVGTGGTGQLLRLLIVAGIAPAVFEEIFFRGILFRWIEDFGGSWAALIVTSALFGLAHIVNPGATWFSSFAVAMEAGLLLGGAYMLTRSLWMPIGLHAAWNFTQGFIFDVPVSGIDQQGLVQAKLSGPELLSGGAFGLEASVIAVVIASAAGLLLVHRAARIGRVEQPWWVRRRRLG</sequence>
<feature type="transmembrane region" description="Helical" evidence="1">
    <location>
        <begin position="55"/>
        <end position="75"/>
    </location>
</feature>
<keyword evidence="3" id="KW-0482">Metalloprotease</keyword>
<keyword evidence="4" id="KW-1185">Reference proteome</keyword>
<dbReference type="PANTHER" id="PTHR39430:SF1">
    <property type="entry name" value="PROTEASE"/>
    <property type="match status" value="1"/>
</dbReference>
<feature type="transmembrane region" description="Helical" evidence="1">
    <location>
        <begin position="162"/>
        <end position="181"/>
    </location>
</feature>
<feature type="transmembrane region" description="Helical" evidence="1">
    <location>
        <begin position="21"/>
        <end position="43"/>
    </location>
</feature>
<feature type="transmembrane region" description="Helical" evidence="1">
    <location>
        <begin position="219"/>
        <end position="236"/>
    </location>
</feature>
<evidence type="ECO:0000313" key="4">
    <source>
        <dbReference type="Proteomes" id="UP001165342"/>
    </source>
</evidence>